<feature type="region of interest" description="Disordered" evidence="7">
    <location>
        <begin position="21"/>
        <end position="59"/>
    </location>
</feature>
<gene>
    <name evidence="11" type="ORF">DW839_01445</name>
</gene>
<dbReference type="InterPro" id="IPR050622">
    <property type="entry name" value="CPA3_antiporter_subunitB"/>
</dbReference>
<feature type="transmembrane region" description="Helical" evidence="8">
    <location>
        <begin position="108"/>
        <end position="130"/>
    </location>
</feature>
<dbReference type="PANTHER" id="PTHR33932:SF4">
    <property type="entry name" value="NA(+)_H(+) ANTIPORTER SUBUNIT B"/>
    <property type="match status" value="1"/>
</dbReference>
<organism evidence="11 12">
    <name type="scientific">Enterocloster bolteae</name>
    <dbReference type="NCBI Taxonomy" id="208479"/>
    <lineage>
        <taxon>Bacteria</taxon>
        <taxon>Bacillati</taxon>
        <taxon>Bacillota</taxon>
        <taxon>Clostridia</taxon>
        <taxon>Lachnospirales</taxon>
        <taxon>Lachnospiraceae</taxon>
        <taxon>Enterocloster</taxon>
    </lineage>
</organism>
<evidence type="ECO:0000256" key="3">
    <source>
        <dbReference type="ARBA" id="ARBA00022475"/>
    </source>
</evidence>
<dbReference type="Pfam" id="PF20501">
    <property type="entry name" value="MbhE"/>
    <property type="match status" value="1"/>
</dbReference>
<feature type="transmembrane region" description="Helical" evidence="8">
    <location>
        <begin position="226"/>
        <end position="244"/>
    </location>
</feature>
<evidence type="ECO:0000313" key="12">
    <source>
        <dbReference type="Proteomes" id="UP000283975"/>
    </source>
</evidence>
<comment type="caution">
    <text evidence="11">The sequence shown here is derived from an EMBL/GenBank/DDBJ whole genome shotgun (WGS) entry which is preliminary data.</text>
</comment>
<accession>A0A414B1C9</accession>
<protein>
    <submittedName>
        <fullName evidence="11">Uncharacterized protein</fullName>
    </submittedName>
</protein>
<evidence type="ECO:0000256" key="8">
    <source>
        <dbReference type="SAM" id="Phobius"/>
    </source>
</evidence>
<dbReference type="Pfam" id="PF04039">
    <property type="entry name" value="MnhB"/>
    <property type="match status" value="1"/>
</dbReference>
<dbReference type="EMBL" id="QSHZ01000001">
    <property type="protein sequence ID" value="RHC59029.1"/>
    <property type="molecule type" value="Genomic_DNA"/>
</dbReference>
<dbReference type="AlphaFoldDB" id="A0A414B1C9"/>
<dbReference type="InterPro" id="IPR007182">
    <property type="entry name" value="MnhB"/>
</dbReference>
<reference evidence="11 12" key="1">
    <citation type="submission" date="2018-08" db="EMBL/GenBank/DDBJ databases">
        <title>A genome reference for cultivated species of the human gut microbiota.</title>
        <authorList>
            <person name="Zou Y."/>
            <person name="Xue W."/>
            <person name="Luo G."/>
        </authorList>
    </citation>
    <scope>NUCLEOTIDE SEQUENCE [LARGE SCALE GENOMIC DNA]</scope>
    <source>
        <strain evidence="11 12">AM35-14</strain>
    </source>
</reference>
<evidence type="ECO:0000256" key="2">
    <source>
        <dbReference type="ARBA" id="ARBA00009425"/>
    </source>
</evidence>
<feature type="transmembrane region" description="Helical" evidence="8">
    <location>
        <begin position="280"/>
        <end position="299"/>
    </location>
</feature>
<feature type="domain" description="MrpA C-terminal/MbhE" evidence="10">
    <location>
        <begin position="113"/>
        <end position="191"/>
    </location>
</feature>
<dbReference type="InterPro" id="IPR046806">
    <property type="entry name" value="MrpA_C/MbhE"/>
</dbReference>
<evidence type="ECO:0000256" key="5">
    <source>
        <dbReference type="ARBA" id="ARBA00022989"/>
    </source>
</evidence>
<keyword evidence="6 8" id="KW-0472">Membrane</keyword>
<feature type="transmembrane region" description="Helical" evidence="8">
    <location>
        <begin position="250"/>
        <end position="268"/>
    </location>
</feature>
<dbReference type="Proteomes" id="UP000283975">
    <property type="component" value="Unassembled WGS sequence"/>
</dbReference>
<comment type="subcellular location">
    <subcellularLocation>
        <location evidence="1">Cell membrane</location>
        <topology evidence="1">Multi-pass membrane protein</topology>
    </subcellularLocation>
</comment>
<proteinExistence type="inferred from homology"/>
<evidence type="ECO:0000259" key="10">
    <source>
        <dbReference type="Pfam" id="PF20501"/>
    </source>
</evidence>
<evidence type="ECO:0000256" key="7">
    <source>
        <dbReference type="SAM" id="MobiDB-lite"/>
    </source>
</evidence>
<dbReference type="PANTHER" id="PTHR33932">
    <property type="entry name" value="NA(+)/H(+) ANTIPORTER SUBUNIT B"/>
    <property type="match status" value="1"/>
</dbReference>
<dbReference type="RefSeq" id="WP_119204428.1">
    <property type="nucleotide sequence ID" value="NZ_JAWYIR010000041.1"/>
</dbReference>
<evidence type="ECO:0000256" key="4">
    <source>
        <dbReference type="ARBA" id="ARBA00022692"/>
    </source>
</evidence>
<dbReference type="GO" id="GO:0005886">
    <property type="term" value="C:plasma membrane"/>
    <property type="evidence" value="ECO:0007669"/>
    <property type="project" value="UniProtKB-SubCell"/>
</dbReference>
<feature type="transmembrane region" description="Helical" evidence="8">
    <location>
        <begin position="319"/>
        <end position="347"/>
    </location>
</feature>
<evidence type="ECO:0000313" key="11">
    <source>
        <dbReference type="EMBL" id="RHC59029.1"/>
    </source>
</evidence>
<feature type="transmembrane region" description="Helical" evidence="8">
    <location>
        <begin position="173"/>
        <end position="192"/>
    </location>
</feature>
<comment type="similarity">
    <text evidence="2">Belongs to the CPA3 antiporters (TC 2.A.63) subunit B family.</text>
</comment>
<sequence>MSEDSGKRGLRAFVDWVENGPDWDDEAGVHEGGAGGHGGENGGHGGENGGHDGETGVHGAADTVYGAADTVHASGQAVKRNTKRTMGRRFAEFTEEHALRVFGRVYRAVAQIVCLAGMAVLLMMVTHLPAFGSADNPANNEVVGRYLENGLSETGAVNTVAGIILDYRAFDTFGESVVLFLAAVSVIALLRLKTESGYSGKEDRSGGTEHEEDEERDIILEQVARLLVPFILMFGVYVVLNGHLSPGGGFSGGTVMGAGLILYANAFGHRRIHRFFSFKTFTVMSSSALMVYALSKGYSFFMGANHLESGIPLGRPGNIFSAGLILPLDICVGLVVAGTMYCFYSLFREGEV</sequence>
<evidence type="ECO:0000256" key="6">
    <source>
        <dbReference type="ARBA" id="ARBA00023136"/>
    </source>
</evidence>
<keyword evidence="4 8" id="KW-0812">Transmembrane</keyword>
<evidence type="ECO:0000256" key="1">
    <source>
        <dbReference type="ARBA" id="ARBA00004651"/>
    </source>
</evidence>
<name>A0A414B1C9_9FIRM</name>
<feature type="domain" description="Na+/H+ antiporter MnhB subunit-related protein" evidence="9">
    <location>
        <begin position="219"/>
        <end position="341"/>
    </location>
</feature>
<feature type="compositionally biased region" description="Gly residues" evidence="7">
    <location>
        <begin position="30"/>
        <end position="48"/>
    </location>
</feature>
<keyword evidence="5 8" id="KW-1133">Transmembrane helix</keyword>
<evidence type="ECO:0000259" key="9">
    <source>
        <dbReference type="Pfam" id="PF04039"/>
    </source>
</evidence>
<keyword evidence="3" id="KW-1003">Cell membrane</keyword>